<proteinExistence type="predicted"/>
<accession>A0A9W6TDH3</accession>
<protein>
    <submittedName>
        <fullName evidence="1">Unnamed protein product</fullName>
    </submittedName>
</protein>
<evidence type="ECO:0000313" key="2">
    <source>
        <dbReference type="Proteomes" id="UP001165083"/>
    </source>
</evidence>
<dbReference type="Proteomes" id="UP001165083">
    <property type="component" value="Unassembled WGS sequence"/>
</dbReference>
<dbReference type="AlphaFoldDB" id="A0A9W6TDH3"/>
<name>A0A9W6TDH3_9STRA</name>
<comment type="caution">
    <text evidence="1">The sequence shown here is derived from an EMBL/GenBank/DDBJ whole genome shotgun (WGS) entry which is preliminary data.</text>
</comment>
<keyword evidence="2" id="KW-1185">Reference proteome</keyword>
<reference evidence="1" key="1">
    <citation type="submission" date="2023-04" db="EMBL/GenBank/DDBJ databases">
        <title>Phytophthora lilii NBRC 32176.</title>
        <authorList>
            <person name="Ichikawa N."/>
            <person name="Sato H."/>
            <person name="Tonouchi N."/>
        </authorList>
    </citation>
    <scope>NUCLEOTIDE SEQUENCE</scope>
    <source>
        <strain evidence="1">NBRC 32176</strain>
    </source>
</reference>
<organism evidence="1 2">
    <name type="scientific">Phytophthora lilii</name>
    <dbReference type="NCBI Taxonomy" id="2077276"/>
    <lineage>
        <taxon>Eukaryota</taxon>
        <taxon>Sar</taxon>
        <taxon>Stramenopiles</taxon>
        <taxon>Oomycota</taxon>
        <taxon>Peronosporomycetes</taxon>
        <taxon>Peronosporales</taxon>
        <taxon>Peronosporaceae</taxon>
        <taxon>Phytophthora</taxon>
    </lineage>
</organism>
<evidence type="ECO:0000313" key="1">
    <source>
        <dbReference type="EMBL" id="GMF11021.1"/>
    </source>
</evidence>
<sequence>MWIQVKMKVRRASSLACRQNLALAGSEAYPVAVPLAESGDGYGITVLKKLPGETTVSKRNVARTLPAELKHRPQAVIRATADGAAAQEISRLHVAPRDGVVHKLLLHVPVHVAEVALGHGISFVRALRLDRDLQYSNSTS</sequence>
<gene>
    <name evidence="1" type="ORF">Plil01_000176800</name>
</gene>
<dbReference type="EMBL" id="BSXW01000061">
    <property type="protein sequence ID" value="GMF11021.1"/>
    <property type="molecule type" value="Genomic_DNA"/>
</dbReference>